<evidence type="ECO:0000313" key="6">
    <source>
        <dbReference type="EMBL" id="SEF91551.1"/>
    </source>
</evidence>
<comment type="similarity">
    <text evidence="1">Belongs to the LysR transcriptional regulatory family.</text>
</comment>
<dbReference type="EMBL" id="FNVG01000005">
    <property type="protein sequence ID" value="SEF91551.1"/>
    <property type="molecule type" value="Genomic_DNA"/>
</dbReference>
<dbReference type="FunFam" id="1.10.10.10:FF:000001">
    <property type="entry name" value="LysR family transcriptional regulator"/>
    <property type="match status" value="1"/>
</dbReference>
<dbReference type="PANTHER" id="PTHR30419:SF30">
    <property type="entry name" value="LYSR FAMILY TRANSCRIPTIONAL REGULATOR"/>
    <property type="match status" value="1"/>
</dbReference>
<dbReference type="InterPro" id="IPR036390">
    <property type="entry name" value="WH_DNA-bd_sf"/>
</dbReference>
<evidence type="ECO:0000256" key="3">
    <source>
        <dbReference type="ARBA" id="ARBA00023125"/>
    </source>
</evidence>
<dbReference type="Pfam" id="PF03466">
    <property type="entry name" value="LysR_substrate"/>
    <property type="match status" value="1"/>
</dbReference>
<sequence length="303" mass="34580">MKYIKSIVSIYFVNMDIKQLKHFLAVARHQNFTRAAQDVAIAQPALSISIKKFEQQLGVQLFSRVDKQVMLTQEGRSLVPHAQKILQQIDDATLAVDELKGLLKGEVRLGTPSMMGSYFFPDIVMAFKSAYPNLKMTVVEAGTQDIRKMLLNGEIDLGVIRNTDVPDDLEVDPIYRSEMVAVVSQNHPFAQQNSLTFDEFFDEELVMFKPGYFHRDFIDEECERRGMEAKFSFETNLLPMILSIVKREFAITALLELVTEHEPETRGVSFNPPVFVDLALAWRKEGYLSKADRTFIEFIKQAG</sequence>
<dbReference type="GO" id="GO:0003700">
    <property type="term" value="F:DNA-binding transcription factor activity"/>
    <property type="evidence" value="ECO:0007669"/>
    <property type="project" value="InterPro"/>
</dbReference>
<dbReference type="InterPro" id="IPR005119">
    <property type="entry name" value="LysR_subst-bd"/>
</dbReference>
<evidence type="ECO:0000259" key="5">
    <source>
        <dbReference type="PROSITE" id="PS50931"/>
    </source>
</evidence>
<organism evidence="6 7">
    <name type="scientific">Vibrio hangzhouensis</name>
    <dbReference type="NCBI Taxonomy" id="462991"/>
    <lineage>
        <taxon>Bacteria</taxon>
        <taxon>Pseudomonadati</taxon>
        <taxon>Pseudomonadota</taxon>
        <taxon>Gammaproteobacteria</taxon>
        <taxon>Vibrionales</taxon>
        <taxon>Vibrionaceae</taxon>
        <taxon>Vibrio</taxon>
    </lineage>
</organism>
<dbReference type="InterPro" id="IPR000847">
    <property type="entry name" value="LysR_HTH_N"/>
</dbReference>
<dbReference type="Gene3D" id="3.40.190.290">
    <property type="match status" value="1"/>
</dbReference>
<dbReference type="PROSITE" id="PS50931">
    <property type="entry name" value="HTH_LYSR"/>
    <property type="match status" value="1"/>
</dbReference>
<evidence type="ECO:0000256" key="1">
    <source>
        <dbReference type="ARBA" id="ARBA00009437"/>
    </source>
</evidence>
<keyword evidence="7" id="KW-1185">Reference proteome</keyword>
<dbReference type="GO" id="GO:0003677">
    <property type="term" value="F:DNA binding"/>
    <property type="evidence" value="ECO:0007669"/>
    <property type="project" value="UniProtKB-KW"/>
</dbReference>
<dbReference type="AlphaFoldDB" id="A0A1H5VXF2"/>
<dbReference type="GO" id="GO:0005829">
    <property type="term" value="C:cytosol"/>
    <property type="evidence" value="ECO:0007669"/>
    <property type="project" value="TreeGrafter"/>
</dbReference>
<evidence type="ECO:0000256" key="2">
    <source>
        <dbReference type="ARBA" id="ARBA00023015"/>
    </source>
</evidence>
<proteinExistence type="inferred from homology"/>
<gene>
    <name evidence="6" type="ORF">SAMN04488244_10535</name>
</gene>
<keyword evidence="3 6" id="KW-0238">DNA-binding</keyword>
<feature type="domain" description="HTH lysR-type" evidence="5">
    <location>
        <begin position="15"/>
        <end position="72"/>
    </location>
</feature>
<dbReference type="InterPro" id="IPR050950">
    <property type="entry name" value="HTH-type_LysR_regulators"/>
</dbReference>
<protein>
    <submittedName>
        <fullName evidence="6">DNA-binding transcriptional regulator, LysR family</fullName>
    </submittedName>
</protein>
<dbReference type="PANTHER" id="PTHR30419">
    <property type="entry name" value="HTH-TYPE TRANSCRIPTIONAL REGULATOR YBHD"/>
    <property type="match status" value="1"/>
</dbReference>
<dbReference type="PRINTS" id="PR00039">
    <property type="entry name" value="HTHLYSR"/>
</dbReference>
<dbReference type="SUPFAM" id="SSF46785">
    <property type="entry name" value="Winged helix' DNA-binding domain"/>
    <property type="match status" value="1"/>
</dbReference>
<keyword evidence="4" id="KW-0804">Transcription</keyword>
<dbReference type="SUPFAM" id="SSF53850">
    <property type="entry name" value="Periplasmic binding protein-like II"/>
    <property type="match status" value="1"/>
</dbReference>
<dbReference type="Proteomes" id="UP000236721">
    <property type="component" value="Unassembled WGS sequence"/>
</dbReference>
<dbReference type="Pfam" id="PF00126">
    <property type="entry name" value="HTH_1"/>
    <property type="match status" value="1"/>
</dbReference>
<dbReference type="Gene3D" id="1.10.10.10">
    <property type="entry name" value="Winged helix-like DNA-binding domain superfamily/Winged helix DNA-binding domain"/>
    <property type="match status" value="1"/>
</dbReference>
<dbReference type="CDD" id="cd05466">
    <property type="entry name" value="PBP2_LTTR_substrate"/>
    <property type="match status" value="1"/>
</dbReference>
<reference evidence="7" key="1">
    <citation type="submission" date="2016-10" db="EMBL/GenBank/DDBJ databases">
        <authorList>
            <person name="Varghese N."/>
            <person name="Submissions S."/>
        </authorList>
    </citation>
    <scope>NUCLEOTIDE SEQUENCE [LARGE SCALE GENOMIC DNA]</scope>
    <source>
        <strain evidence="7">CGMCC 1.7062</strain>
    </source>
</reference>
<evidence type="ECO:0000313" key="7">
    <source>
        <dbReference type="Proteomes" id="UP000236721"/>
    </source>
</evidence>
<accession>A0A1H5VXF2</accession>
<name>A0A1H5VXF2_9VIBR</name>
<keyword evidence="2" id="KW-0805">Transcription regulation</keyword>
<dbReference type="InterPro" id="IPR036388">
    <property type="entry name" value="WH-like_DNA-bd_sf"/>
</dbReference>
<evidence type="ECO:0000256" key="4">
    <source>
        <dbReference type="ARBA" id="ARBA00023163"/>
    </source>
</evidence>